<name>A0A7W4YCQ4_9CELL</name>
<feature type="transmembrane region" description="Helical" evidence="2">
    <location>
        <begin position="97"/>
        <end position="119"/>
    </location>
</feature>
<feature type="compositionally biased region" description="Low complexity" evidence="1">
    <location>
        <begin position="17"/>
        <end position="75"/>
    </location>
</feature>
<dbReference type="AlphaFoldDB" id="A0A7W4YCQ4"/>
<evidence type="ECO:0000313" key="4">
    <source>
        <dbReference type="EMBL" id="MBB2924369.1"/>
    </source>
</evidence>
<dbReference type="InterPro" id="IPR025241">
    <property type="entry name" value="DUF4190"/>
</dbReference>
<evidence type="ECO:0000256" key="2">
    <source>
        <dbReference type="SAM" id="Phobius"/>
    </source>
</evidence>
<feature type="transmembrane region" description="Helical" evidence="2">
    <location>
        <begin position="131"/>
        <end position="156"/>
    </location>
</feature>
<keyword evidence="2" id="KW-1133">Transmembrane helix</keyword>
<reference evidence="4 5" key="1">
    <citation type="submission" date="2020-08" db="EMBL/GenBank/DDBJ databases">
        <title>The Agave Microbiome: Exploring the role of microbial communities in plant adaptations to desert environments.</title>
        <authorList>
            <person name="Partida-Martinez L.P."/>
        </authorList>
    </citation>
    <scope>NUCLEOTIDE SEQUENCE [LARGE SCALE GENOMIC DNA]</scope>
    <source>
        <strain evidence="4 5">RAS26</strain>
    </source>
</reference>
<keyword evidence="2" id="KW-0812">Transmembrane</keyword>
<dbReference type="Pfam" id="PF13828">
    <property type="entry name" value="DUF4190"/>
    <property type="match status" value="1"/>
</dbReference>
<dbReference type="RefSeq" id="WP_183297182.1">
    <property type="nucleotide sequence ID" value="NZ_JACHVX010000005.1"/>
</dbReference>
<evidence type="ECO:0000259" key="3">
    <source>
        <dbReference type="Pfam" id="PF13828"/>
    </source>
</evidence>
<proteinExistence type="predicted"/>
<accession>A0A7W4YCQ4</accession>
<evidence type="ECO:0000313" key="5">
    <source>
        <dbReference type="Proteomes" id="UP000518206"/>
    </source>
</evidence>
<feature type="domain" description="DUF4190" evidence="3">
    <location>
        <begin position="95"/>
        <end position="150"/>
    </location>
</feature>
<evidence type="ECO:0000256" key="1">
    <source>
        <dbReference type="SAM" id="MobiDB-lite"/>
    </source>
</evidence>
<reference evidence="4 5" key="2">
    <citation type="submission" date="2020-08" db="EMBL/GenBank/DDBJ databases">
        <authorList>
            <person name="Partida-Martinez L."/>
            <person name="Huntemann M."/>
            <person name="Clum A."/>
            <person name="Wang J."/>
            <person name="Palaniappan K."/>
            <person name="Ritter S."/>
            <person name="Chen I.-M."/>
            <person name="Stamatis D."/>
            <person name="Reddy T."/>
            <person name="O'Malley R."/>
            <person name="Daum C."/>
            <person name="Shapiro N."/>
            <person name="Ivanova N."/>
            <person name="Kyrpides N."/>
            <person name="Woyke T."/>
        </authorList>
    </citation>
    <scope>NUCLEOTIDE SEQUENCE [LARGE SCALE GENOMIC DNA]</scope>
    <source>
        <strain evidence="4 5">RAS26</strain>
    </source>
</reference>
<protein>
    <recommendedName>
        <fullName evidence="3">DUF4190 domain-containing protein</fullName>
    </recommendedName>
</protein>
<keyword evidence="2" id="KW-0472">Membrane</keyword>
<sequence>MTHDQQGSTPANEPQGTPSTDTTTPSTLSFDKAPAAPASTDATAATAATTTDTAGPAVATADAPYPPADTTAYPAGGYGQPGYGQPPVSRGTDGMSIAALVTGILGLGFIPVVLGILGLKRTKANGTSGRGLSIAGIILGVLSFIAWIVLAISLFVASNAIRESVEEAGGLDELTQQLEELETPAPEATDPATDGTDDLAASATPLKDVAPLTAGAFTTTGLTDEATITGAGALEAYTASYTDGVSTVETVLSNWSSGAEATAFATAQTTGFAAETLADSGEFDAVSQYWVYDVEGVSTLIATNDTATLTFTGPAEAVYALYNEYPL</sequence>
<dbReference type="EMBL" id="JACHVX010000005">
    <property type="protein sequence ID" value="MBB2924369.1"/>
    <property type="molecule type" value="Genomic_DNA"/>
</dbReference>
<comment type="caution">
    <text evidence="4">The sequence shown here is derived from an EMBL/GenBank/DDBJ whole genome shotgun (WGS) entry which is preliminary data.</text>
</comment>
<dbReference type="Proteomes" id="UP000518206">
    <property type="component" value="Unassembled WGS sequence"/>
</dbReference>
<organism evidence="4 5">
    <name type="scientific">Cellulomonas cellasea</name>
    <dbReference type="NCBI Taxonomy" id="43670"/>
    <lineage>
        <taxon>Bacteria</taxon>
        <taxon>Bacillati</taxon>
        <taxon>Actinomycetota</taxon>
        <taxon>Actinomycetes</taxon>
        <taxon>Micrococcales</taxon>
        <taxon>Cellulomonadaceae</taxon>
        <taxon>Cellulomonas</taxon>
    </lineage>
</organism>
<feature type="region of interest" description="Disordered" evidence="1">
    <location>
        <begin position="1"/>
        <end position="87"/>
    </location>
</feature>
<gene>
    <name evidence="4" type="ORF">FHR80_003302</name>
</gene>
<feature type="compositionally biased region" description="Polar residues" evidence="1">
    <location>
        <begin position="1"/>
        <end position="16"/>
    </location>
</feature>